<dbReference type="RefSeq" id="WP_226594236.1">
    <property type="nucleotide sequence ID" value="NZ_BLAY01000339.1"/>
</dbReference>
<organism evidence="2 3">
    <name type="scientific">Microseira wollei NIES-4236</name>
    <dbReference type="NCBI Taxonomy" id="2530354"/>
    <lineage>
        <taxon>Bacteria</taxon>
        <taxon>Bacillati</taxon>
        <taxon>Cyanobacteriota</taxon>
        <taxon>Cyanophyceae</taxon>
        <taxon>Oscillatoriophycideae</taxon>
        <taxon>Aerosakkonematales</taxon>
        <taxon>Aerosakkonemataceae</taxon>
        <taxon>Microseira</taxon>
    </lineage>
</organism>
<dbReference type="AlphaFoldDB" id="A0AAV3XN69"/>
<keyword evidence="1" id="KW-1133">Transmembrane helix</keyword>
<keyword evidence="1" id="KW-0472">Membrane</keyword>
<sequence>MLRHLKNANELVLYASISCGAAYLARLNPPCHFPIMLLRLGVLGYCGYIIAIAEGNKELAILLCGAMLIGCQGGYWDLIEFHSLVSPEMTLTLTATS</sequence>
<feature type="transmembrane region" description="Helical" evidence="1">
    <location>
        <begin position="12"/>
        <end position="27"/>
    </location>
</feature>
<protein>
    <submittedName>
        <fullName evidence="2">Uncharacterized protein</fullName>
    </submittedName>
</protein>
<feature type="transmembrane region" description="Helical" evidence="1">
    <location>
        <begin position="33"/>
        <end position="52"/>
    </location>
</feature>
<reference evidence="2" key="1">
    <citation type="submission" date="2019-10" db="EMBL/GenBank/DDBJ databases">
        <title>Draft genome sequece of Microseira wollei NIES-4236.</title>
        <authorList>
            <person name="Yamaguchi H."/>
            <person name="Suzuki S."/>
            <person name="Kawachi M."/>
        </authorList>
    </citation>
    <scope>NUCLEOTIDE SEQUENCE</scope>
    <source>
        <strain evidence="2">NIES-4236</strain>
    </source>
</reference>
<keyword evidence="1" id="KW-0812">Transmembrane</keyword>
<feature type="transmembrane region" description="Helical" evidence="1">
    <location>
        <begin position="59"/>
        <end position="76"/>
    </location>
</feature>
<dbReference type="Proteomes" id="UP001050975">
    <property type="component" value="Unassembled WGS sequence"/>
</dbReference>
<evidence type="ECO:0000256" key="1">
    <source>
        <dbReference type="SAM" id="Phobius"/>
    </source>
</evidence>
<accession>A0AAV3XN69</accession>
<proteinExistence type="predicted"/>
<comment type="caution">
    <text evidence="2">The sequence shown here is derived from an EMBL/GenBank/DDBJ whole genome shotgun (WGS) entry which is preliminary data.</text>
</comment>
<gene>
    <name evidence="2" type="ORF">MiSe_91990</name>
</gene>
<evidence type="ECO:0000313" key="3">
    <source>
        <dbReference type="Proteomes" id="UP001050975"/>
    </source>
</evidence>
<name>A0AAV3XN69_9CYAN</name>
<dbReference type="EMBL" id="BLAY01000339">
    <property type="protein sequence ID" value="GET44372.1"/>
    <property type="molecule type" value="Genomic_DNA"/>
</dbReference>
<keyword evidence="3" id="KW-1185">Reference proteome</keyword>
<evidence type="ECO:0000313" key="2">
    <source>
        <dbReference type="EMBL" id="GET44372.1"/>
    </source>
</evidence>